<sequence length="133" mass="15109">MLELSPISVIILNKSKATNLNLIIIEHKYFSYDSIKDRESIQKTIEEELLNSSLQGQILTPELLHEIHEPGVPLHELHLTASAICVIMRNLSLEDGLVKNARVVIKKVFKNVIEVELVGVEILVMSKRKIYNL</sequence>
<accession>A0A3N4JE07</accession>
<dbReference type="AlphaFoldDB" id="A0A3N4JE07"/>
<gene>
    <name evidence="1" type="ORF">L873DRAFT_245429</name>
</gene>
<dbReference type="EMBL" id="ML120482">
    <property type="protein sequence ID" value="RPA92024.1"/>
    <property type="molecule type" value="Genomic_DNA"/>
</dbReference>
<evidence type="ECO:0008006" key="3">
    <source>
        <dbReference type="Google" id="ProtNLM"/>
    </source>
</evidence>
<proteinExistence type="predicted"/>
<evidence type="ECO:0000313" key="2">
    <source>
        <dbReference type="Proteomes" id="UP000276215"/>
    </source>
</evidence>
<dbReference type="OrthoDB" id="3353471at2759"/>
<protein>
    <recommendedName>
        <fullName evidence="3">DNA helicase</fullName>
    </recommendedName>
</protein>
<keyword evidence="2" id="KW-1185">Reference proteome</keyword>
<dbReference type="Proteomes" id="UP000276215">
    <property type="component" value="Unassembled WGS sequence"/>
</dbReference>
<reference evidence="1 2" key="1">
    <citation type="journal article" date="2018" name="Nat. Ecol. Evol.">
        <title>Pezizomycetes genomes reveal the molecular basis of ectomycorrhizal truffle lifestyle.</title>
        <authorList>
            <person name="Murat C."/>
            <person name="Payen T."/>
            <person name="Noel B."/>
            <person name="Kuo A."/>
            <person name="Morin E."/>
            <person name="Chen J."/>
            <person name="Kohler A."/>
            <person name="Krizsan K."/>
            <person name="Balestrini R."/>
            <person name="Da Silva C."/>
            <person name="Montanini B."/>
            <person name="Hainaut M."/>
            <person name="Levati E."/>
            <person name="Barry K.W."/>
            <person name="Belfiori B."/>
            <person name="Cichocki N."/>
            <person name="Clum A."/>
            <person name="Dockter R.B."/>
            <person name="Fauchery L."/>
            <person name="Guy J."/>
            <person name="Iotti M."/>
            <person name="Le Tacon F."/>
            <person name="Lindquist E.A."/>
            <person name="Lipzen A."/>
            <person name="Malagnac F."/>
            <person name="Mello A."/>
            <person name="Molinier V."/>
            <person name="Miyauchi S."/>
            <person name="Poulain J."/>
            <person name="Riccioni C."/>
            <person name="Rubini A."/>
            <person name="Sitrit Y."/>
            <person name="Splivallo R."/>
            <person name="Traeger S."/>
            <person name="Wang M."/>
            <person name="Zifcakova L."/>
            <person name="Wipf D."/>
            <person name="Zambonelli A."/>
            <person name="Paolocci F."/>
            <person name="Nowrousian M."/>
            <person name="Ottonello S."/>
            <person name="Baldrian P."/>
            <person name="Spatafora J.W."/>
            <person name="Henrissat B."/>
            <person name="Nagy L.G."/>
            <person name="Aury J.M."/>
            <person name="Wincker P."/>
            <person name="Grigoriev I.V."/>
            <person name="Bonfante P."/>
            <person name="Martin F.M."/>
        </authorList>
    </citation>
    <scope>NUCLEOTIDE SEQUENCE [LARGE SCALE GENOMIC DNA]</scope>
    <source>
        <strain evidence="1 2">120613-1</strain>
    </source>
</reference>
<name>A0A3N4JE07_9PEZI</name>
<organism evidence="1 2">
    <name type="scientific">Choiromyces venosus 120613-1</name>
    <dbReference type="NCBI Taxonomy" id="1336337"/>
    <lineage>
        <taxon>Eukaryota</taxon>
        <taxon>Fungi</taxon>
        <taxon>Dikarya</taxon>
        <taxon>Ascomycota</taxon>
        <taxon>Pezizomycotina</taxon>
        <taxon>Pezizomycetes</taxon>
        <taxon>Pezizales</taxon>
        <taxon>Tuberaceae</taxon>
        <taxon>Choiromyces</taxon>
    </lineage>
</organism>
<evidence type="ECO:0000313" key="1">
    <source>
        <dbReference type="EMBL" id="RPA92024.1"/>
    </source>
</evidence>